<dbReference type="InterPro" id="IPR036388">
    <property type="entry name" value="WH-like_DNA-bd_sf"/>
</dbReference>
<organism evidence="2">
    <name type="scientific">marine sediment metagenome</name>
    <dbReference type="NCBI Taxonomy" id="412755"/>
    <lineage>
        <taxon>unclassified sequences</taxon>
        <taxon>metagenomes</taxon>
        <taxon>ecological metagenomes</taxon>
    </lineage>
</organism>
<evidence type="ECO:0000259" key="1">
    <source>
        <dbReference type="Pfam" id="PF09107"/>
    </source>
</evidence>
<dbReference type="GO" id="GO:0005737">
    <property type="term" value="C:cytoplasm"/>
    <property type="evidence" value="ECO:0007669"/>
    <property type="project" value="InterPro"/>
</dbReference>
<dbReference type="EMBL" id="BARV01022229">
    <property type="protein sequence ID" value="GAI18779.1"/>
    <property type="molecule type" value="Genomic_DNA"/>
</dbReference>
<dbReference type="Gene3D" id="1.10.10.2770">
    <property type="match status" value="1"/>
</dbReference>
<dbReference type="AlphaFoldDB" id="X1NJB3"/>
<evidence type="ECO:0000313" key="2">
    <source>
        <dbReference type="EMBL" id="GAI18779.1"/>
    </source>
</evidence>
<comment type="caution">
    <text evidence="2">The sequence shown here is derived from an EMBL/GenBank/DDBJ whole genome shotgun (WGS) entry which is preliminary data.</text>
</comment>
<dbReference type="InterPro" id="IPR036390">
    <property type="entry name" value="WH_DNA-bd_sf"/>
</dbReference>
<dbReference type="SUPFAM" id="SSF46785">
    <property type="entry name" value="Winged helix' DNA-binding domain"/>
    <property type="match status" value="1"/>
</dbReference>
<proteinExistence type="predicted"/>
<sequence>PAVLQRLIDEGILIEEGLTVHLPSHQIQFTQAQQAKIDAFLKSLAQNPYAPPSDQIPEPDLLNLLIERRQVVKVSSDVVFSTATYSEMVERVTSHIKAHGKVTLAEVRDLFKTSRKYAQAFLEHLDGKKITRRVGDERVLY</sequence>
<feature type="non-terminal residue" evidence="2">
    <location>
        <position position="1"/>
    </location>
</feature>
<dbReference type="GO" id="GO:0003723">
    <property type="term" value="F:RNA binding"/>
    <property type="evidence" value="ECO:0007669"/>
    <property type="project" value="InterPro"/>
</dbReference>
<accession>X1NJB3</accession>
<feature type="domain" description="Elongation factor SelB fourth winged-helix" evidence="1">
    <location>
        <begin position="95"/>
        <end position="140"/>
    </location>
</feature>
<dbReference type="GO" id="GO:0005525">
    <property type="term" value="F:GTP binding"/>
    <property type="evidence" value="ECO:0007669"/>
    <property type="project" value="InterPro"/>
</dbReference>
<dbReference type="InterPro" id="IPR015191">
    <property type="entry name" value="SelB_WHD4"/>
</dbReference>
<dbReference type="GO" id="GO:0003746">
    <property type="term" value="F:translation elongation factor activity"/>
    <property type="evidence" value="ECO:0007669"/>
    <property type="project" value="InterPro"/>
</dbReference>
<gene>
    <name evidence="2" type="ORF">S06H3_36669</name>
</gene>
<dbReference type="GO" id="GO:0001514">
    <property type="term" value="P:selenocysteine incorporation"/>
    <property type="evidence" value="ECO:0007669"/>
    <property type="project" value="InterPro"/>
</dbReference>
<reference evidence="2" key="1">
    <citation type="journal article" date="2014" name="Front. Microbiol.">
        <title>High frequency of phylogenetically diverse reductive dehalogenase-homologous genes in deep subseafloor sedimentary metagenomes.</title>
        <authorList>
            <person name="Kawai M."/>
            <person name="Futagami T."/>
            <person name="Toyoda A."/>
            <person name="Takaki Y."/>
            <person name="Nishi S."/>
            <person name="Hori S."/>
            <person name="Arai W."/>
            <person name="Tsubouchi T."/>
            <person name="Morono Y."/>
            <person name="Uchiyama I."/>
            <person name="Ito T."/>
            <person name="Fujiyama A."/>
            <person name="Inagaki F."/>
            <person name="Takami H."/>
        </authorList>
    </citation>
    <scope>NUCLEOTIDE SEQUENCE</scope>
    <source>
        <strain evidence="2">Expedition CK06-06</strain>
    </source>
</reference>
<name>X1NJB3_9ZZZZ</name>
<dbReference type="Gene3D" id="1.10.10.10">
    <property type="entry name" value="Winged helix-like DNA-binding domain superfamily/Winged helix DNA-binding domain"/>
    <property type="match status" value="1"/>
</dbReference>
<protein>
    <recommendedName>
        <fullName evidence="1">Elongation factor SelB fourth winged-helix domain-containing protein</fullName>
    </recommendedName>
</protein>
<dbReference type="Pfam" id="PF09107">
    <property type="entry name" value="WHD_3rd_SelB"/>
    <property type="match status" value="1"/>
</dbReference>